<keyword evidence="3" id="KW-1185">Reference proteome</keyword>
<proteinExistence type="predicted"/>
<dbReference type="EMBL" id="BPLR01009356">
    <property type="protein sequence ID" value="GIY31297.1"/>
    <property type="molecule type" value="Genomic_DNA"/>
</dbReference>
<evidence type="ECO:0000313" key="3">
    <source>
        <dbReference type="Proteomes" id="UP001054945"/>
    </source>
</evidence>
<name>A0AAV4SCU2_CAEEX</name>
<protein>
    <submittedName>
        <fullName evidence="2">Uncharacterized protein</fullName>
    </submittedName>
</protein>
<gene>
    <name evidence="2" type="ORF">CEXT_269381</name>
</gene>
<dbReference type="Proteomes" id="UP001054945">
    <property type="component" value="Unassembled WGS sequence"/>
</dbReference>
<feature type="region of interest" description="Disordered" evidence="1">
    <location>
        <begin position="44"/>
        <end position="74"/>
    </location>
</feature>
<dbReference type="AlphaFoldDB" id="A0AAV4SCU2"/>
<reference evidence="2 3" key="1">
    <citation type="submission" date="2021-06" db="EMBL/GenBank/DDBJ databases">
        <title>Caerostris extrusa draft genome.</title>
        <authorList>
            <person name="Kono N."/>
            <person name="Arakawa K."/>
        </authorList>
    </citation>
    <scope>NUCLEOTIDE SEQUENCE [LARGE SCALE GENOMIC DNA]</scope>
</reference>
<evidence type="ECO:0000313" key="2">
    <source>
        <dbReference type="EMBL" id="GIY31297.1"/>
    </source>
</evidence>
<organism evidence="2 3">
    <name type="scientific">Caerostris extrusa</name>
    <name type="common">Bark spider</name>
    <name type="synonym">Caerostris bankana</name>
    <dbReference type="NCBI Taxonomy" id="172846"/>
    <lineage>
        <taxon>Eukaryota</taxon>
        <taxon>Metazoa</taxon>
        <taxon>Ecdysozoa</taxon>
        <taxon>Arthropoda</taxon>
        <taxon>Chelicerata</taxon>
        <taxon>Arachnida</taxon>
        <taxon>Araneae</taxon>
        <taxon>Araneomorphae</taxon>
        <taxon>Entelegynae</taxon>
        <taxon>Araneoidea</taxon>
        <taxon>Araneidae</taxon>
        <taxon>Caerostris</taxon>
    </lineage>
</organism>
<accession>A0AAV4SCU2</accession>
<sequence length="74" mass="8225">METTHFPISCTTGKPCPDASFTILVGRRSLNRLPVNQQLIRDLHRFGRDDSGRGPPASGQRGGSADNYLERERN</sequence>
<evidence type="ECO:0000256" key="1">
    <source>
        <dbReference type="SAM" id="MobiDB-lite"/>
    </source>
</evidence>
<comment type="caution">
    <text evidence="2">The sequence shown here is derived from an EMBL/GenBank/DDBJ whole genome shotgun (WGS) entry which is preliminary data.</text>
</comment>